<comment type="caution">
    <text evidence="5">The sequence shown here is derived from an EMBL/GenBank/DDBJ whole genome shotgun (WGS) entry which is preliminary data.</text>
</comment>
<feature type="domain" description="Periplasmic binding protein" evidence="4">
    <location>
        <begin position="7"/>
        <end position="271"/>
    </location>
</feature>
<protein>
    <submittedName>
        <fullName evidence="5">Putative D-ribose-binding periplasmic protein</fullName>
    </submittedName>
</protein>
<evidence type="ECO:0000313" key="6">
    <source>
        <dbReference type="Proteomes" id="UP000194003"/>
    </source>
</evidence>
<evidence type="ECO:0000256" key="2">
    <source>
        <dbReference type="ARBA" id="ARBA00007639"/>
    </source>
</evidence>
<dbReference type="Gene3D" id="3.40.50.2300">
    <property type="match status" value="2"/>
</dbReference>
<evidence type="ECO:0000256" key="1">
    <source>
        <dbReference type="ARBA" id="ARBA00004196"/>
    </source>
</evidence>
<comment type="subcellular location">
    <subcellularLocation>
        <location evidence="1">Cell envelope</location>
    </subcellularLocation>
</comment>
<name>A0A1Y2JZQ8_9PROT</name>
<comment type="similarity">
    <text evidence="2">Belongs to the bacterial solute-binding protein 2 family.</text>
</comment>
<evidence type="ECO:0000259" key="4">
    <source>
        <dbReference type="Pfam" id="PF13407"/>
    </source>
</evidence>
<dbReference type="GO" id="GO:0030313">
    <property type="term" value="C:cell envelope"/>
    <property type="evidence" value="ECO:0007669"/>
    <property type="project" value="UniProtKB-SubCell"/>
</dbReference>
<evidence type="ECO:0000313" key="5">
    <source>
        <dbReference type="EMBL" id="OSM00397.1"/>
    </source>
</evidence>
<accession>A0A1Y2JZQ8</accession>
<evidence type="ECO:0000256" key="3">
    <source>
        <dbReference type="ARBA" id="ARBA00022729"/>
    </source>
</evidence>
<keyword evidence="6" id="KW-1185">Reference proteome</keyword>
<dbReference type="GO" id="GO:0030246">
    <property type="term" value="F:carbohydrate binding"/>
    <property type="evidence" value="ECO:0007669"/>
    <property type="project" value="UniProtKB-ARBA"/>
</dbReference>
<dbReference type="PANTHER" id="PTHR46847">
    <property type="entry name" value="D-ALLOSE-BINDING PERIPLASMIC PROTEIN-RELATED"/>
    <property type="match status" value="1"/>
</dbReference>
<keyword evidence="3" id="KW-0732">Signal</keyword>
<dbReference type="SUPFAM" id="SSF53822">
    <property type="entry name" value="Periplasmic binding protein-like I"/>
    <property type="match status" value="1"/>
</dbReference>
<dbReference type="AlphaFoldDB" id="A0A1Y2JZQ8"/>
<dbReference type="InterPro" id="IPR028082">
    <property type="entry name" value="Peripla_BP_I"/>
</dbReference>
<dbReference type="Proteomes" id="UP000194003">
    <property type="component" value="Unassembled WGS sequence"/>
</dbReference>
<dbReference type="InterPro" id="IPR025997">
    <property type="entry name" value="SBP_2_dom"/>
</dbReference>
<dbReference type="STRING" id="1434232.MAIT1_00906"/>
<gene>
    <name evidence="5" type="ORF">MAIT1_00906</name>
</gene>
<sequence length="324" mass="35677">MIAALYWSMNIPGQVAMREGLEAQVKIINEQAQQTNARGIKLIPRIAGDGAEGIEKQIQQMYEMVALRPDAIVIQPTDNAALAKPLRAANRAKIPVIAYDQYIDDGELAAYISSDNFQAGVMGGEYVAAHFDNQKPIRLILVEYPHVSSTVERVNGFLDALSGNQQKYQILKTYEAVEPISGQRAGERILADFPQKDSVDVVFTVNDGGGLNVVEALAKAGRNEIFVATIDGDPKSVENIRKNRLTRIDSAQFCGPLGAEAIKAAYNVLRDQPTPRYALIPTFPITRETLSLYPGWAGPIPQDFKKPWSSLEPMWRGQSRVVIP</sequence>
<dbReference type="PANTHER" id="PTHR46847:SF1">
    <property type="entry name" value="D-ALLOSE-BINDING PERIPLASMIC PROTEIN-RELATED"/>
    <property type="match status" value="1"/>
</dbReference>
<proteinExistence type="inferred from homology"/>
<reference evidence="5 6" key="1">
    <citation type="journal article" date="2016" name="BMC Genomics">
        <title>Combined genomic and structural analyses of a cultured magnetotactic bacterium reveals its niche adaptation to a dynamic environment.</title>
        <authorList>
            <person name="Araujo A.C."/>
            <person name="Morillo V."/>
            <person name="Cypriano J."/>
            <person name="Teixeira L.C."/>
            <person name="Leao P."/>
            <person name="Lyra S."/>
            <person name="Almeida L.G."/>
            <person name="Bazylinski D.A."/>
            <person name="Vasconcellos A.T."/>
            <person name="Abreu F."/>
            <person name="Lins U."/>
        </authorList>
    </citation>
    <scope>NUCLEOTIDE SEQUENCE [LARGE SCALE GENOMIC DNA]</scope>
    <source>
        <strain evidence="5 6">IT-1</strain>
    </source>
</reference>
<organism evidence="5 6">
    <name type="scientific">Magnetofaba australis IT-1</name>
    <dbReference type="NCBI Taxonomy" id="1434232"/>
    <lineage>
        <taxon>Bacteria</taxon>
        <taxon>Pseudomonadati</taxon>
        <taxon>Pseudomonadota</taxon>
        <taxon>Magnetococcia</taxon>
        <taxon>Magnetococcales</taxon>
        <taxon>Magnetococcaceae</taxon>
        <taxon>Magnetofaba</taxon>
    </lineage>
</organism>
<dbReference type="Pfam" id="PF13407">
    <property type="entry name" value="Peripla_BP_4"/>
    <property type="match status" value="1"/>
</dbReference>
<dbReference type="EMBL" id="LVJN01000021">
    <property type="protein sequence ID" value="OSM00397.1"/>
    <property type="molecule type" value="Genomic_DNA"/>
</dbReference>